<reference evidence="4 5" key="1">
    <citation type="submission" date="2018-12" db="EMBL/GenBank/DDBJ databases">
        <authorList>
            <person name="Yu L."/>
        </authorList>
    </citation>
    <scope>NUCLEOTIDE SEQUENCE [LARGE SCALE GENOMIC DNA]</scope>
    <source>
        <strain evidence="4 5">HAW-EB5</strain>
    </source>
</reference>
<dbReference type="NCBIfam" id="TIGR00254">
    <property type="entry name" value="GGDEF"/>
    <property type="match status" value="1"/>
</dbReference>
<gene>
    <name evidence="4" type="ORF">EKG39_10410</name>
</gene>
<dbReference type="InterPro" id="IPR043128">
    <property type="entry name" value="Rev_trsase/Diguanyl_cyclase"/>
</dbReference>
<dbReference type="Pfam" id="PF00990">
    <property type="entry name" value="GGDEF"/>
    <property type="match status" value="1"/>
</dbReference>
<dbReference type="PROSITE" id="PS50887">
    <property type="entry name" value="GGDEF"/>
    <property type="match status" value="1"/>
</dbReference>
<keyword evidence="2" id="KW-0472">Membrane</keyword>
<name>A0A3S0IFV6_9GAMM</name>
<dbReference type="InterPro" id="IPR050469">
    <property type="entry name" value="Diguanylate_Cyclase"/>
</dbReference>
<dbReference type="Pfam" id="PF07695">
    <property type="entry name" value="7TMR-DISM_7TM"/>
    <property type="match status" value="1"/>
</dbReference>
<keyword evidence="2" id="KW-0812">Transmembrane</keyword>
<dbReference type="PANTHER" id="PTHR45138">
    <property type="entry name" value="REGULATORY COMPONENTS OF SENSORY TRANSDUCTION SYSTEM"/>
    <property type="match status" value="1"/>
</dbReference>
<evidence type="ECO:0000256" key="2">
    <source>
        <dbReference type="SAM" id="Phobius"/>
    </source>
</evidence>
<evidence type="ECO:0000313" key="4">
    <source>
        <dbReference type="EMBL" id="RTR32931.1"/>
    </source>
</evidence>
<dbReference type="CDD" id="cd01949">
    <property type="entry name" value="GGDEF"/>
    <property type="match status" value="1"/>
</dbReference>
<feature type="transmembrane region" description="Helical" evidence="2">
    <location>
        <begin position="120"/>
        <end position="142"/>
    </location>
</feature>
<dbReference type="EC" id="2.7.7.65" evidence="1"/>
<dbReference type="EMBL" id="RXNV01000003">
    <property type="protein sequence ID" value="RTR32931.1"/>
    <property type="molecule type" value="Genomic_DNA"/>
</dbReference>
<dbReference type="Pfam" id="PF07696">
    <property type="entry name" value="7TMR-DISMED2"/>
    <property type="match status" value="1"/>
</dbReference>
<evidence type="ECO:0000256" key="1">
    <source>
        <dbReference type="ARBA" id="ARBA00012528"/>
    </source>
</evidence>
<feature type="transmembrane region" description="Helical" evidence="2">
    <location>
        <begin position="237"/>
        <end position="258"/>
    </location>
</feature>
<sequence length="507" mass="57772">MGWMSSLEKADKISLTGGSYWLAMPVLMYETEPEWVVNVRNSIVESLDYYVIGDDDSYQKARTGYDAPYEFLFDYGRKVELNYGVEYWLIVRMESRYFSSIPKVELKAYGEHRRNSDLEAMAVILCLGGLLFIALYNLLIYTSILDRAFLYYGLYVLTYFVAWGLTFHIPAHLVSFHNLELHHLFFIGLPIFNILFYKHFLQLPEYSPKLWYLSKVLLWTCVIALPTSIFLVSHTALIASVLIMLWIALAITCGNVCLLKGFSPARYFIFAFTCLLLPAVIILPGNLGLTPDFFEYAELATLVGGTVDALLLSLALASKIKLLSEERQTYIETLGEAWEQVRQDQLTRLPNRHAFDEFMQSETLLGKDAKQTQHLFLLDLDGLKQVNHQLGHQEGDCLLLYAAEQLKAICDGFESTSLFRIGGDNFVILISVEQTPAIEARLDELSITIEKEGGKDTGLSYGYALNQDAKDASEWLRTADMNMYIRKTEKRRLKHSQSRTVAMDSVV</sequence>
<evidence type="ECO:0000313" key="5">
    <source>
        <dbReference type="Proteomes" id="UP000282060"/>
    </source>
</evidence>
<organism evidence="4 5">
    <name type="scientific">Shewanella atlantica</name>
    <dbReference type="NCBI Taxonomy" id="271099"/>
    <lineage>
        <taxon>Bacteria</taxon>
        <taxon>Pseudomonadati</taxon>
        <taxon>Pseudomonadota</taxon>
        <taxon>Gammaproteobacteria</taxon>
        <taxon>Alteromonadales</taxon>
        <taxon>Shewanellaceae</taxon>
        <taxon>Shewanella</taxon>
    </lineage>
</organism>
<dbReference type="Gene3D" id="3.30.70.270">
    <property type="match status" value="1"/>
</dbReference>
<feature type="transmembrane region" description="Helical" evidence="2">
    <location>
        <begin position="267"/>
        <end position="287"/>
    </location>
</feature>
<dbReference type="PANTHER" id="PTHR45138:SF24">
    <property type="entry name" value="DIGUANYLATE CYCLASE DGCC-RELATED"/>
    <property type="match status" value="1"/>
</dbReference>
<protein>
    <recommendedName>
        <fullName evidence="1">diguanylate cyclase</fullName>
        <ecNumber evidence="1">2.7.7.65</ecNumber>
    </recommendedName>
</protein>
<proteinExistence type="predicted"/>
<dbReference type="AlphaFoldDB" id="A0A3S0IFV6"/>
<dbReference type="Proteomes" id="UP000282060">
    <property type="component" value="Unassembled WGS sequence"/>
</dbReference>
<dbReference type="SUPFAM" id="SSF55073">
    <property type="entry name" value="Nucleotide cyclase"/>
    <property type="match status" value="1"/>
</dbReference>
<dbReference type="InterPro" id="IPR011622">
    <property type="entry name" value="7TMR_DISM_rcpt_extracell_dom2"/>
</dbReference>
<feature type="domain" description="GGDEF" evidence="3">
    <location>
        <begin position="371"/>
        <end position="505"/>
    </location>
</feature>
<keyword evidence="5" id="KW-1185">Reference proteome</keyword>
<feature type="transmembrane region" description="Helical" evidence="2">
    <location>
        <begin position="210"/>
        <end position="231"/>
    </location>
</feature>
<dbReference type="SMART" id="SM00267">
    <property type="entry name" value="GGDEF"/>
    <property type="match status" value="1"/>
</dbReference>
<dbReference type="OrthoDB" id="5289013at2"/>
<dbReference type="InterPro" id="IPR000160">
    <property type="entry name" value="GGDEF_dom"/>
</dbReference>
<dbReference type="InterPro" id="IPR011623">
    <property type="entry name" value="7TMR_DISM_rcpt_extracell_dom1"/>
</dbReference>
<dbReference type="InterPro" id="IPR029787">
    <property type="entry name" value="Nucleotide_cyclase"/>
</dbReference>
<feature type="transmembrane region" description="Helical" evidence="2">
    <location>
        <begin position="149"/>
        <end position="169"/>
    </location>
</feature>
<dbReference type="GO" id="GO:0043709">
    <property type="term" value="P:cell adhesion involved in single-species biofilm formation"/>
    <property type="evidence" value="ECO:0007669"/>
    <property type="project" value="TreeGrafter"/>
</dbReference>
<dbReference type="GO" id="GO:1902201">
    <property type="term" value="P:negative regulation of bacterial-type flagellum-dependent cell motility"/>
    <property type="evidence" value="ECO:0007669"/>
    <property type="project" value="TreeGrafter"/>
</dbReference>
<keyword evidence="2" id="KW-1133">Transmembrane helix</keyword>
<accession>A0A3S0IFV6</accession>
<evidence type="ECO:0000259" key="3">
    <source>
        <dbReference type="PROSITE" id="PS50887"/>
    </source>
</evidence>
<comment type="caution">
    <text evidence="4">The sequence shown here is derived from an EMBL/GenBank/DDBJ whole genome shotgun (WGS) entry which is preliminary data.</text>
</comment>
<dbReference type="GO" id="GO:0052621">
    <property type="term" value="F:diguanylate cyclase activity"/>
    <property type="evidence" value="ECO:0007669"/>
    <property type="project" value="UniProtKB-EC"/>
</dbReference>
<dbReference type="GO" id="GO:0005886">
    <property type="term" value="C:plasma membrane"/>
    <property type="evidence" value="ECO:0007669"/>
    <property type="project" value="TreeGrafter"/>
</dbReference>
<feature type="transmembrane region" description="Helical" evidence="2">
    <location>
        <begin position="181"/>
        <end position="198"/>
    </location>
</feature>